<feature type="compositionally biased region" description="Low complexity" evidence="1">
    <location>
        <begin position="134"/>
        <end position="145"/>
    </location>
</feature>
<gene>
    <name evidence="4" type="primary">Aste57867_19163</name>
    <name evidence="3" type="ORF">As57867_019099</name>
    <name evidence="4" type="ORF">ASTE57867_19163</name>
</gene>
<keyword evidence="5" id="KW-1185">Reference proteome</keyword>
<dbReference type="AlphaFoldDB" id="A0A485LDW6"/>
<name>A0A485LDW6_9STRA</name>
<feature type="chain" id="PRO_5036116457" evidence="2">
    <location>
        <begin position="17"/>
        <end position="173"/>
    </location>
</feature>
<reference evidence="4 5" key="1">
    <citation type="submission" date="2019-03" db="EMBL/GenBank/DDBJ databases">
        <authorList>
            <person name="Gaulin E."/>
            <person name="Dumas B."/>
        </authorList>
    </citation>
    <scope>NUCLEOTIDE SEQUENCE [LARGE SCALE GENOMIC DNA]</scope>
    <source>
        <strain evidence="4">CBS 568.67</strain>
    </source>
</reference>
<keyword evidence="2" id="KW-0732">Signal</keyword>
<proteinExistence type="predicted"/>
<evidence type="ECO:0000256" key="2">
    <source>
        <dbReference type="SAM" id="SignalP"/>
    </source>
</evidence>
<evidence type="ECO:0000313" key="5">
    <source>
        <dbReference type="Proteomes" id="UP000332933"/>
    </source>
</evidence>
<accession>A0A485LDW6</accession>
<feature type="compositionally biased region" description="Low complexity" evidence="1">
    <location>
        <begin position="90"/>
        <end position="109"/>
    </location>
</feature>
<protein>
    <submittedName>
        <fullName evidence="4">Aste57867_19163 protein</fullName>
    </submittedName>
</protein>
<feature type="region of interest" description="Disordered" evidence="1">
    <location>
        <begin position="78"/>
        <end position="173"/>
    </location>
</feature>
<organism evidence="4 5">
    <name type="scientific">Aphanomyces stellatus</name>
    <dbReference type="NCBI Taxonomy" id="120398"/>
    <lineage>
        <taxon>Eukaryota</taxon>
        <taxon>Sar</taxon>
        <taxon>Stramenopiles</taxon>
        <taxon>Oomycota</taxon>
        <taxon>Saprolegniomycetes</taxon>
        <taxon>Saprolegniales</taxon>
        <taxon>Verrucalvaceae</taxon>
        <taxon>Aphanomyces</taxon>
    </lineage>
</organism>
<feature type="signal peptide" evidence="2">
    <location>
        <begin position="1"/>
        <end position="16"/>
    </location>
</feature>
<dbReference type="EMBL" id="CAADRA010006477">
    <property type="protein sequence ID" value="VFT95885.1"/>
    <property type="molecule type" value="Genomic_DNA"/>
</dbReference>
<dbReference type="EMBL" id="VJMH01006456">
    <property type="protein sequence ID" value="KAF0689401.1"/>
    <property type="molecule type" value="Genomic_DNA"/>
</dbReference>
<reference evidence="3" key="2">
    <citation type="submission" date="2019-06" db="EMBL/GenBank/DDBJ databases">
        <title>Genomics analysis of Aphanomyces spp. identifies a new class of oomycete effector associated with host adaptation.</title>
        <authorList>
            <person name="Gaulin E."/>
        </authorList>
    </citation>
    <scope>NUCLEOTIDE SEQUENCE</scope>
    <source>
        <strain evidence="3">CBS 578.67</strain>
    </source>
</reference>
<evidence type="ECO:0000256" key="1">
    <source>
        <dbReference type="SAM" id="MobiDB-lite"/>
    </source>
</evidence>
<evidence type="ECO:0000313" key="4">
    <source>
        <dbReference type="EMBL" id="VFT95885.1"/>
    </source>
</evidence>
<evidence type="ECO:0000313" key="3">
    <source>
        <dbReference type="EMBL" id="KAF0689401.1"/>
    </source>
</evidence>
<sequence length="173" mass="18005">MQVVLVFVCLVLLALASPSVRMLPPRSEQPSRVGCDCSCLSGIKWTNCRVHMIPPSGDDNGADGENARHSTTIYLRCTTEVPTTPPAATPTPAATTPATTPFRTTQSTPQEGLTPAEPPGPSNREVQREPPVGPSTTATSPDAPTGQTDGSIACTKSHAMESEATHSPSIATS</sequence>
<dbReference type="Proteomes" id="UP000332933">
    <property type="component" value="Unassembled WGS sequence"/>
</dbReference>